<reference evidence="1" key="2">
    <citation type="journal article" date="2015" name="Data Brief">
        <title>Shoot transcriptome of the giant reed, Arundo donax.</title>
        <authorList>
            <person name="Barrero R.A."/>
            <person name="Guerrero F.D."/>
            <person name="Moolhuijzen P."/>
            <person name="Goolsby J.A."/>
            <person name="Tidwell J."/>
            <person name="Bellgard S.E."/>
            <person name="Bellgard M.I."/>
        </authorList>
    </citation>
    <scope>NUCLEOTIDE SEQUENCE</scope>
    <source>
        <tissue evidence="1">Shoot tissue taken approximately 20 cm above the soil surface</tissue>
    </source>
</reference>
<proteinExistence type="predicted"/>
<reference evidence="1" key="1">
    <citation type="submission" date="2014-09" db="EMBL/GenBank/DDBJ databases">
        <authorList>
            <person name="Magalhaes I.L.F."/>
            <person name="Oliveira U."/>
            <person name="Santos F.R."/>
            <person name="Vidigal T.H.D.A."/>
            <person name="Brescovit A.D."/>
            <person name="Santos A.J."/>
        </authorList>
    </citation>
    <scope>NUCLEOTIDE SEQUENCE</scope>
    <source>
        <tissue evidence="1">Shoot tissue taken approximately 20 cm above the soil surface</tissue>
    </source>
</reference>
<sequence>MFDPSPASRLNYGATSLITKTYPRIGVFGKMMYPHMKELITTLFYMPKAKTTCT</sequence>
<evidence type="ECO:0000313" key="1">
    <source>
        <dbReference type="EMBL" id="JAD86385.1"/>
    </source>
</evidence>
<organism evidence="1">
    <name type="scientific">Arundo donax</name>
    <name type="common">Giant reed</name>
    <name type="synonym">Donax arundinaceus</name>
    <dbReference type="NCBI Taxonomy" id="35708"/>
    <lineage>
        <taxon>Eukaryota</taxon>
        <taxon>Viridiplantae</taxon>
        <taxon>Streptophyta</taxon>
        <taxon>Embryophyta</taxon>
        <taxon>Tracheophyta</taxon>
        <taxon>Spermatophyta</taxon>
        <taxon>Magnoliopsida</taxon>
        <taxon>Liliopsida</taxon>
        <taxon>Poales</taxon>
        <taxon>Poaceae</taxon>
        <taxon>PACMAD clade</taxon>
        <taxon>Arundinoideae</taxon>
        <taxon>Arundineae</taxon>
        <taxon>Arundo</taxon>
    </lineage>
</organism>
<dbReference type="AlphaFoldDB" id="A0A0A9DL46"/>
<protein>
    <submittedName>
        <fullName evidence="1">Uncharacterized protein</fullName>
    </submittedName>
</protein>
<accession>A0A0A9DL46</accession>
<dbReference type="EMBL" id="GBRH01211510">
    <property type="protein sequence ID" value="JAD86385.1"/>
    <property type="molecule type" value="Transcribed_RNA"/>
</dbReference>
<name>A0A0A9DL46_ARUDO</name>